<keyword evidence="4 8" id="KW-0812">Transmembrane</keyword>
<evidence type="ECO:0000259" key="12">
    <source>
        <dbReference type="Pfam" id="PF07715"/>
    </source>
</evidence>
<feature type="chain" id="PRO_5021026373" evidence="10">
    <location>
        <begin position="23"/>
        <end position="923"/>
    </location>
</feature>
<dbReference type="SUPFAM" id="SSF49464">
    <property type="entry name" value="Carboxypeptidase regulatory domain-like"/>
    <property type="match status" value="1"/>
</dbReference>
<gene>
    <name evidence="13" type="ORF">FDK13_22320</name>
</gene>
<sequence length="923" mass="104701">MKIFRNFTILICVLFFSQLARGQNVSEPRITIHLDSARFNDFVKDVERQTGYFFYYDAARFDSLTIDLDVKDQTIRTVLDQVFRGSDFTYALDAGKRVYITEGQKIITQLQPGLFNPNSSDASEPVAYVGPDNEAQEKLLSTAESKVHEIGVKRYKIPPGNSTITGYVRSAITGEPVIGAAVFIEKPSIGITTDALGFYALTIPRGKQRLKIKSFGMRETQRQVILYSDGKLDIEMRESVIALKEVSVKAGMDKNVVSTDMGQVKLTIKNLKQVPTVFGETDLLRTILTLPGVKSVGENSTGLNVRGGSTDQNLILFNDAVIYNPSHLFGFFSAFNPDVLKDVELYKSTIPSKYGGRLSSVLDINSRDGNKKKFVASGGIGLVTGRLTVEGPIIKDKTSFILGGRSTYSNWILKRLDDNKYNKSAANFYDLNLQISHEINQKNSILVTAYMSKDRFRLFGDTTYSYQNQLGAIKWKHTFNSRLYSEFTATHSQYKYHTESQGLPLNAFDLKFDINQSQFKADFNYVLHPKHTLNFGLSSVYYKLHPGSFTPRGEQSLVIPEQLQQEQALESALYLEDKFEVSPRLSINAGLRYSFYQYLGPRTVNKYVTGYPIDKIYEDGTQTYASGKKIKGYGGPEYRLSMRYTIYDNLALKVSYNTLRQYIHLLTNTMTVSPTDIWKLSDQFIKPQTGDQLSVGLYKNLRGNKVEVSLEGYYKKIHNFLDYKGGDSLIMNPRIEAAVLGTQGKAYGVELMVKKMTGKLNGWIGYTYSRTLLRALDRESPDAPNKGNYYPSNYDKPHDFTMITNYRFTHRISLSFNFTYSTGRPYTPPIGKYIIDGAERVYYADRNQYRIPDYYRADLAVNIEGNHRVKKLAHSSWTLAVYNLLGRKNPSSVYFQTVNGQVNGYQLSIFGRPIPTITYNFRF</sequence>
<keyword evidence="10" id="KW-0732">Signal</keyword>
<dbReference type="PROSITE" id="PS52016">
    <property type="entry name" value="TONB_DEPENDENT_REC_3"/>
    <property type="match status" value="1"/>
</dbReference>
<evidence type="ECO:0000256" key="2">
    <source>
        <dbReference type="ARBA" id="ARBA00022448"/>
    </source>
</evidence>
<dbReference type="OrthoDB" id="1111684at2"/>
<dbReference type="InterPro" id="IPR008969">
    <property type="entry name" value="CarboxyPept-like_regulatory"/>
</dbReference>
<evidence type="ECO:0000256" key="4">
    <source>
        <dbReference type="ARBA" id="ARBA00022692"/>
    </source>
</evidence>
<evidence type="ECO:0000256" key="1">
    <source>
        <dbReference type="ARBA" id="ARBA00004571"/>
    </source>
</evidence>
<evidence type="ECO:0000313" key="14">
    <source>
        <dbReference type="Proteomes" id="UP000304900"/>
    </source>
</evidence>
<feature type="domain" description="TonB-dependent receptor-like beta-barrel" evidence="11">
    <location>
        <begin position="430"/>
        <end position="884"/>
    </location>
</feature>
<evidence type="ECO:0000256" key="10">
    <source>
        <dbReference type="SAM" id="SignalP"/>
    </source>
</evidence>
<dbReference type="InterPro" id="IPR036942">
    <property type="entry name" value="Beta-barrel_TonB_sf"/>
</dbReference>
<dbReference type="RefSeq" id="WP_137342242.1">
    <property type="nucleotide sequence ID" value="NZ_BSQH01000009.1"/>
</dbReference>
<comment type="subcellular location">
    <subcellularLocation>
        <location evidence="1 8">Cell outer membrane</location>
        <topology evidence="1 8">Multi-pass membrane protein</topology>
    </subcellularLocation>
</comment>
<evidence type="ECO:0000256" key="5">
    <source>
        <dbReference type="ARBA" id="ARBA00023077"/>
    </source>
</evidence>
<reference evidence="13 14" key="1">
    <citation type="submission" date="2019-05" db="EMBL/GenBank/DDBJ databases">
        <title>Dyadobacter AR-3-8 sp. nov., isolated from arctic soil.</title>
        <authorList>
            <person name="Chaudhary D.K."/>
        </authorList>
    </citation>
    <scope>NUCLEOTIDE SEQUENCE [LARGE SCALE GENOMIC DNA]</scope>
    <source>
        <strain evidence="13 14">AR-3-8</strain>
    </source>
</reference>
<keyword evidence="14" id="KW-1185">Reference proteome</keyword>
<name>A0A4U6D1C5_9BACT</name>
<dbReference type="Proteomes" id="UP000304900">
    <property type="component" value="Unassembled WGS sequence"/>
</dbReference>
<feature type="signal peptide" evidence="10">
    <location>
        <begin position="1"/>
        <end position="22"/>
    </location>
</feature>
<dbReference type="AlphaFoldDB" id="A0A4U6D1C5"/>
<dbReference type="EMBL" id="SZVO01000011">
    <property type="protein sequence ID" value="TKT89598.1"/>
    <property type="molecule type" value="Genomic_DNA"/>
</dbReference>
<evidence type="ECO:0000256" key="3">
    <source>
        <dbReference type="ARBA" id="ARBA00022452"/>
    </source>
</evidence>
<organism evidence="13 14">
    <name type="scientific">Dyadobacter frigoris</name>
    <dbReference type="NCBI Taxonomy" id="2576211"/>
    <lineage>
        <taxon>Bacteria</taxon>
        <taxon>Pseudomonadati</taxon>
        <taxon>Bacteroidota</taxon>
        <taxon>Cytophagia</taxon>
        <taxon>Cytophagales</taxon>
        <taxon>Spirosomataceae</taxon>
        <taxon>Dyadobacter</taxon>
    </lineage>
</organism>
<keyword evidence="2 8" id="KW-0813">Transport</keyword>
<keyword evidence="3 8" id="KW-1134">Transmembrane beta strand</keyword>
<evidence type="ECO:0000313" key="13">
    <source>
        <dbReference type="EMBL" id="TKT89598.1"/>
    </source>
</evidence>
<dbReference type="Pfam" id="PF07715">
    <property type="entry name" value="Plug"/>
    <property type="match status" value="1"/>
</dbReference>
<comment type="caution">
    <text evidence="13">The sequence shown here is derived from an EMBL/GenBank/DDBJ whole genome shotgun (WGS) entry which is preliminary data.</text>
</comment>
<proteinExistence type="inferred from homology"/>
<comment type="similarity">
    <text evidence="8 9">Belongs to the TonB-dependent receptor family.</text>
</comment>
<feature type="domain" description="TonB-dependent receptor plug" evidence="12">
    <location>
        <begin position="281"/>
        <end position="357"/>
    </location>
</feature>
<dbReference type="Gene3D" id="2.60.40.1120">
    <property type="entry name" value="Carboxypeptidase-like, regulatory domain"/>
    <property type="match status" value="1"/>
</dbReference>
<evidence type="ECO:0000256" key="8">
    <source>
        <dbReference type="PROSITE-ProRule" id="PRU01360"/>
    </source>
</evidence>
<dbReference type="Pfam" id="PF13715">
    <property type="entry name" value="CarbopepD_reg_2"/>
    <property type="match status" value="1"/>
</dbReference>
<accession>A0A4U6D1C5</accession>
<keyword evidence="5 9" id="KW-0798">TonB box</keyword>
<dbReference type="SUPFAM" id="SSF56935">
    <property type="entry name" value="Porins"/>
    <property type="match status" value="1"/>
</dbReference>
<dbReference type="GO" id="GO:0009279">
    <property type="term" value="C:cell outer membrane"/>
    <property type="evidence" value="ECO:0007669"/>
    <property type="project" value="UniProtKB-SubCell"/>
</dbReference>
<keyword evidence="13" id="KW-0675">Receptor</keyword>
<dbReference type="InterPro" id="IPR000531">
    <property type="entry name" value="Beta-barrel_TonB"/>
</dbReference>
<dbReference type="InterPro" id="IPR012910">
    <property type="entry name" value="Plug_dom"/>
</dbReference>
<evidence type="ECO:0000256" key="6">
    <source>
        <dbReference type="ARBA" id="ARBA00023136"/>
    </source>
</evidence>
<evidence type="ECO:0000256" key="9">
    <source>
        <dbReference type="RuleBase" id="RU003357"/>
    </source>
</evidence>
<protein>
    <submittedName>
        <fullName evidence="13">TonB-dependent receptor</fullName>
    </submittedName>
</protein>
<dbReference type="Gene3D" id="2.40.170.20">
    <property type="entry name" value="TonB-dependent receptor, beta-barrel domain"/>
    <property type="match status" value="1"/>
</dbReference>
<evidence type="ECO:0000256" key="7">
    <source>
        <dbReference type="ARBA" id="ARBA00023237"/>
    </source>
</evidence>
<dbReference type="InterPro" id="IPR039426">
    <property type="entry name" value="TonB-dep_rcpt-like"/>
</dbReference>
<evidence type="ECO:0000259" key="11">
    <source>
        <dbReference type="Pfam" id="PF00593"/>
    </source>
</evidence>
<keyword evidence="6 8" id="KW-0472">Membrane</keyword>
<keyword evidence="7 8" id="KW-0998">Cell outer membrane</keyword>
<dbReference type="Pfam" id="PF00593">
    <property type="entry name" value="TonB_dep_Rec_b-barrel"/>
    <property type="match status" value="1"/>
</dbReference>